<dbReference type="AlphaFoldDB" id="L1JNX3"/>
<organism evidence="3">
    <name type="scientific">Guillardia theta (strain CCMP2712)</name>
    <name type="common">Cryptophyte</name>
    <dbReference type="NCBI Taxonomy" id="905079"/>
    <lineage>
        <taxon>Eukaryota</taxon>
        <taxon>Cryptophyceae</taxon>
        <taxon>Pyrenomonadales</taxon>
        <taxon>Geminigeraceae</taxon>
        <taxon>Guillardia</taxon>
    </lineage>
</organism>
<accession>L1JNX3</accession>
<keyword evidence="2" id="KW-0472">Membrane</keyword>
<evidence type="ECO:0000313" key="4">
    <source>
        <dbReference type="EnsemblProtists" id="EKX50162"/>
    </source>
</evidence>
<feature type="region of interest" description="Disordered" evidence="1">
    <location>
        <begin position="200"/>
        <end position="225"/>
    </location>
</feature>
<dbReference type="PaxDb" id="55529-EKX50162"/>
<keyword evidence="2" id="KW-1133">Transmembrane helix</keyword>
<dbReference type="RefSeq" id="XP_005837142.1">
    <property type="nucleotide sequence ID" value="XM_005837085.1"/>
</dbReference>
<dbReference type="GeneID" id="17307051"/>
<sequence>MAEDAAASSRRRLDTKHLLITAASSLLFIGIIVATLDAKSRQPSVLLQSAWSRLPTKPQGTRGSSPIRANDVAKTPISYRLRGAVEPSMENGAISADARRLQENLRKYHERVKGTENEWSHVYKKKLQGFKNVAIQPNLRNLPPGFHVLKPGQKLPAGAKIVYPIMIQPTGGRNPSFKSVSSPRSATLLRANTNMLDEAPEEAAAASGEGEEAEEAEEAPRSPPPVVMTAQEKIDLANQEHQEARMERRVAGEYRTQAQTLEREGVQLIQSGWKRHQDAEKSLKDALGKVDEADEMITNSNKIKDLANAHRGDTLATQMETIASELSAASEEKAAEAEKLQSEADSYKDSGESEAAAR</sequence>
<keyword evidence="5" id="KW-1185">Reference proteome</keyword>
<evidence type="ECO:0000256" key="2">
    <source>
        <dbReference type="SAM" id="Phobius"/>
    </source>
</evidence>
<feature type="region of interest" description="Disordered" evidence="1">
    <location>
        <begin position="326"/>
        <end position="358"/>
    </location>
</feature>
<dbReference type="EnsemblProtists" id="EKX50162">
    <property type="protein sequence ID" value="EKX50162"/>
    <property type="gene ID" value="GUITHDRAFT_151235"/>
</dbReference>
<evidence type="ECO:0000313" key="5">
    <source>
        <dbReference type="Proteomes" id="UP000011087"/>
    </source>
</evidence>
<dbReference type="Proteomes" id="UP000011087">
    <property type="component" value="Unassembled WGS sequence"/>
</dbReference>
<proteinExistence type="predicted"/>
<gene>
    <name evidence="3" type="ORF">GUITHDRAFT_151235</name>
</gene>
<reference evidence="3 5" key="1">
    <citation type="journal article" date="2012" name="Nature">
        <title>Algal genomes reveal evolutionary mosaicism and the fate of nucleomorphs.</title>
        <authorList>
            <consortium name="DOE Joint Genome Institute"/>
            <person name="Curtis B.A."/>
            <person name="Tanifuji G."/>
            <person name="Burki F."/>
            <person name="Gruber A."/>
            <person name="Irimia M."/>
            <person name="Maruyama S."/>
            <person name="Arias M.C."/>
            <person name="Ball S.G."/>
            <person name="Gile G.H."/>
            <person name="Hirakawa Y."/>
            <person name="Hopkins J.F."/>
            <person name="Kuo A."/>
            <person name="Rensing S.A."/>
            <person name="Schmutz J."/>
            <person name="Symeonidi A."/>
            <person name="Elias M."/>
            <person name="Eveleigh R.J."/>
            <person name="Herman E.K."/>
            <person name="Klute M.J."/>
            <person name="Nakayama T."/>
            <person name="Obornik M."/>
            <person name="Reyes-Prieto A."/>
            <person name="Armbrust E.V."/>
            <person name="Aves S.J."/>
            <person name="Beiko R.G."/>
            <person name="Coutinho P."/>
            <person name="Dacks J.B."/>
            <person name="Durnford D.G."/>
            <person name="Fast N.M."/>
            <person name="Green B.R."/>
            <person name="Grisdale C.J."/>
            <person name="Hempel F."/>
            <person name="Henrissat B."/>
            <person name="Hoppner M.P."/>
            <person name="Ishida K."/>
            <person name="Kim E."/>
            <person name="Koreny L."/>
            <person name="Kroth P.G."/>
            <person name="Liu Y."/>
            <person name="Malik S.B."/>
            <person name="Maier U.G."/>
            <person name="McRose D."/>
            <person name="Mock T."/>
            <person name="Neilson J.A."/>
            <person name="Onodera N.T."/>
            <person name="Poole A.M."/>
            <person name="Pritham E.J."/>
            <person name="Richards T.A."/>
            <person name="Rocap G."/>
            <person name="Roy S.W."/>
            <person name="Sarai C."/>
            <person name="Schaack S."/>
            <person name="Shirato S."/>
            <person name="Slamovits C.H."/>
            <person name="Spencer D.F."/>
            <person name="Suzuki S."/>
            <person name="Worden A.Z."/>
            <person name="Zauner S."/>
            <person name="Barry K."/>
            <person name="Bell C."/>
            <person name="Bharti A.K."/>
            <person name="Crow J.A."/>
            <person name="Grimwood J."/>
            <person name="Kramer R."/>
            <person name="Lindquist E."/>
            <person name="Lucas S."/>
            <person name="Salamov A."/>
            <person name="McFadden G.I."/>
            <person name="Lane C.E."/>
            <person name="Keeling P.J."/>
            <person name="Gray M.W."/>
            <person name="Grigoriev I.V."/>
            <person name="Archibald J.M."/>
        </authorList>
    </citation>
    <scope>NUCLEOTIDE SEQUENCE</scope>
    <source>
        <strain evidence="3 5">CCMP2712</strain>
    </source>
</reference>
<evidence type="ECO:0000313" key="3">
    <source>
        <dbReference type="EMBL" id="EKX50162.1"/>
    </source>
</evidence>
<reference evidence="5" key="2">
    <citation type="submission" date="2012-11" db="EMBL/GenBank/DDBJ databases">
        <authorList>
            <person name="Kuo A."/>
            <person name="Curtis B.A."/>
            <person name="Tanifuji G."/>
            <person name="Burki F."/>
            <person name="Gruber A."/>
            <person name="Irimia M."/>
            <person name="Maruyama S."/>
            <person name="Arias M.C."/>
            <person name="Ball S.G."/>
            <person name="Gile G.H."/>
            <person name="Hirakawa Y."/>
            <person name="Hopkins J.F."/>
            <person name="Rensing S.A."/>
            <person name="Schmutz J."/>
            <person name="Symeonidi A."/>
            <person name="Elias M."/>
            <person name="Eveleigh R.J."/>
            <person name="Herman E.K."/>
            <person name="Klute M.J."/>
            <person name="Nakayama T."/>
            <person name="Obornik M."/>
            <person name="Reyes-Prieto A."/>
            <person name="Armbrust E.V."/>
            <person name="Aves S.J."/>
            <person name="Beiko R.G."/>
            <person name="Coutinho P."/>
            <person name="Dacks J.B."/>
            <person name="Durnford D.G."/>
            <person name="Fast N.M."/>
            <person name="Green B.R."/>
            <person name="Grisdale C."/>
            <person name="Hempe F."/>
            <person name="Henrissat B."/>
            <person name="Hoppner M.P."/>
            <person name="Ishida K.-I."/>
            <person name="Kim E."/>
            <person name="Koreny L."/>
            <person name="Kroth P.G."/>
            <person name="Liu Y."/>
            <person name="Malik S.-B."/>
            <person name="Maier U.G."/>
            <person name="McRose D."/>
            <person name="Mock T."/>
            <person name="Neilson J.A."/>
            <person name="Onodera N.T."/>
            <person name="Poole A.M."/>
            <person name="Pritham E.J."/>
            <person name="Richards T.A."/>
            <person name="Rocap G."/>
            <person name="Roy S.W."/>
            <person name="Sarai C."/>
            <person name="Schaack S."/>
            <person name="Shirato S."/>
            <person name="Slamovits C.H."/>
            <person name="Spencer D.F."/>
            <person name="Suzuki S."/>
            <person name="Worden A.Z."/>
            <person name="Zauner S."/>
            <person name="Barry K."/>
            <person name="Bell C."/>
            <person name="Bharti A.K."/>
            <person name="Crow J.A."/>
            <person name="Grimwood J."/>
            <person name="Kramer R."/>
            <person name="Lindquist E."/>
            <person name="Lucas S."/>
            <person name="Salamov A."/>
            <person name="McFadden G.I."/>
            <person name="Lane C.E."/>
            <person name="Keeling P.J."/>
            <person name="Gray M.W."/>
            <person name="Grigoriev I.V."/>
            <person name="Archibald J.M."/>
        </authorList>
    </citation>
    <scope>NUCLEOTIDE SEQUENCE</scope>
    <source>
        <strain evidence="5">CCMP2712</strain>
    </source>
</reference>
<protein>
    <submittedName>
        <fullName evidence="3 4">Uncharacterized protein</fullName>
    </submittedName>
</protein>
<dbReference type="HOGENOM" id="CLU_774887_0_0_1"/>
<dbReference type="KEGG" id="gtt:GUITHDRAFT_151235"/>
<keyword evidence="2" id="KW-0812">Transmembrane</keyword>
<reference evidence="4" key="3">
    <citation type="submission" date="2016-03" db="UniProtKB">
        <authorList>
            <consortium name="EnsemblProtists"/>
        </authorList>
    </citation>
    <scope>IDENTIFICATION</scope>
</reference>
<dbReference type="EMBL" id="JH992979">
    <property type="protein sequence ID" value="EKX50162.1"/>
    <property type="molecule type" value="Genomic_DNA"/>
</dbReference>
<feature type="compositionally biased region" description="Basic and acidic residues" evidence="1">
    <location>
        <begin position="330"/>
        <end position="358"/>
    </location>
</feature>
<evidence type="ECO:0000256" key="1">
    <source>
        <dbReference type="SAM" id="MobiDB-lite"/>
    </source>
</evidence>
<feature type="transmembrane region" description="Helical" evidence="2">
    <location>
        <begin position="18"/>
        <end position="36"/>
    </location>
</feature>
<name>L1JNX3_GUITC</name>